<reference evidence="3 4" key="1">
    <citation type="submission" date="2019-12" db="EMBL/GenBank/DDBJ databases">
        <title>Whole-genome analyses of novel actinobacteria.</title>
        <authorList>
            <person name="Sahin N."/>
            <person name="Saygin H."/>
        </authorList>
    </citation>
    <scope>NUCLEOTIDE SEQUENCE [LARGE SCALE GENOMIC DNA]</scope>
    <source>
        <strain evidence="3 4">KC615</strain>
    </source>
</reference>
<accession>A0A6I4VVJ7</accession>
<sequence length="59" mass="7017">MFYLFGESITNAFWSEFVSMFEYKVQWFGRTLEKLGKTFPSSQRCSRCGYKNKAVKDLQ</sequence>
<evidence type="ECO:0000313" key="4">
    <source>
        <dbReference type="Proteomes" id="UP000430692"/>
    </source>
</evidence>
<evidence type="ECO:0000256" key="1">
    <source>
        <dbReference type="ARBA" id="ARBA00023125"/>
    </source>
</evidence>
<evidence type="ECO:0000313" key="3">
    <source>
        <dbReference type="EMBL" id="MXQ54145.1"/>
    </source>
</evidence>
<dbReference type="GO" id="GO:0003677">
    <property type="term" value="F:DNA binding"/>
    <property type="evidence" value="ECO:0007669"/>
    <property type="project" value="UniProtKB-KW"/>
</dbReference>
<keyword evidence="1" id="KW-0238">DNA-binding</keyword>
<evidence type="ECO:0000259" key="2">
    <source>
        <dbReference type="Pfam" id="PF07282"/>
    </source>
</evidence>
<keyword evidence="4" id="KW-1185">Reference proteome</keyword>
<dbReference type="InterPro" id="IPR010095">
    <property type="entry name" value="Cas12f1-like_TNB"/>
</dbReference>
<gene>
    <name evidence="3" type="ORF">GSM42_10550</name>
</gene>
<protein>
    <submittedName>
        <fullName evidence="3">Transposase</fullName>
    </submittedName>
</protein>
<name>A0A6I4VVJ7_9BACL</name>
<feature type="domain" description="Cas12f1-like TNB" evidence="2">
    <location>
        <begin position="14"/>
        <end position="53"/>
    </location>
</feature>
<organism evidence="3 4">
    <name type="scientific">Shimazuella alba</name>
    <dbReference type="NCBI Taxonomy" id="2690964"/>
    <lineage>
        <taxon>Bacteria</taxon>
        <taxon>Bacillati</taxon>
        <taxon>Bacillota</taxon>
        <taxon>Bacilli</taxon>
        <taxon>Bacillales</taxon>
        <taxon>Thermoactinomycetaceae</taxon>
        <taxon>Shimazuella</taxon>
    </lineage>
</organism>
<dbReference type="EMBL" id="WUUL01000006">
    <property type="protein sequence ID" value="MXQ54145.1"/>
    <property type="molecule type" value="Genomic_DNA"/>
</dbReference>
<proteinExistence type="predicted"/>
<dbReference type="Pfam" id="PF07282">
    <property type="entry name" value="Cas12f1-like_TNB"/>
    <property type="match status" value="1"/>
</dbReference>
<dbReference type="Proteomes" id="UP000430692">
    <property type="component" value="Unassembled WGS sequence"/>
</dbReference>
<comment type="caution">
    <text evidence="3">The sequence shown here is derived from an EMBL/GenBank/DDBJ whole genome shotgun (WGS) entry which is preliminary data.</text>
</comment>
<dbReference type="AlphaFoldDB" id="A0A6I4VVJ7"/>